<organism evidence="2 3">
    <name type="scientific">Alkaliphilus serpentinus</name>
    <dbReference type="NCBI Taxonomy" id="1482731"/>
    <lineage>
        <taxon>Bacteria</taxon>
        <taxon>Bacillati</taxon>
        <taxon>Bacillota</taxon>
        <taxon>Clostridia</taxon>
        <taxon>Peptostreptococcales</taxon>
        <taxon>Natronincolaceae</taxon>
        <taxon>Alkaliphilus</taxon>
    </lineage>
</organism>
<dbReference type="InterPro" id="IPR004038">
    <property type="entry name" value="Ribosomal_eL8/eL30/eS12/Gad45"/>
</dbReference>
<evidence type="ECO:0000259" key="1">
    <source>
        <dbReference type="Pfam" id="PF01248"/>
    </source>
</evidence>
<name>A0A833MEH2_9FIRM</name>
<dbReference type="Gene3D" id="3.30.1330.30">
    <property type="match status" value="1"/>
</dbReference>
<dbReference type="RefSeq" id="WP_151865065.1">
    <property type="nucleotide sequence ID" value="NZ_WBZB01000013.1"/>
</dbReference>
<dbReference type="Pfam" id="PF01248">
    <property type="entry name" value="Ribosomal_L7Ae"/>
    <property type="match status" value="1"/>
</dbReference>
<dbReference type="InterPro" id="IPR029064">
    <property type="entry name" value="Ribosomal_eL30-like_sf"/>
</dbReference>
<keyword evidence="3" id="KW-1185">Reference proteome</keyword>
<feature type="domain" description="Ribosomal protein eL8/eL30/eS12/Gadd45" evidence="1">
    <location>
        <begin position="3"/>
        <end position="94"/>
    </location>
</feature>
<protein>
    <recommendedName>
        <fullName evidence="1">Ribosomal protein eL8/eL30/eS12/Gadd45 domain-containing protein</fullName>
    </recommendedName>
</protein>
<proteinExistence type="predicted"/>
<evidence type="ECO:0000313" key="2">
    <source>
        <dbReference type="EMBL" id="KAB3531339.1"/>
    </source>
</evidence>
<evidence type="ECO:0000313" key="3">
    <source>
        <dbReference type="Proteomes" id="UP000465601"/>
    </source>
</evidence>
<dbReference type="SUPFAM" id="SSF55315">
    <property type="entry name" value="L30e-like"/>
    <property type="match status" value="1"/>
</dbReference>
<gene>
    <name evidence="2" type="ORF">F8153_03945</name>
</gene>
<comment type="caution">
    <text evidence="2">The sequence shown here is derived from an EMBL/GenBank/DDBJ whole genome shotgun (WGS) entry which is preliminary data.</text>
</comment>
<reference evidence="2 3" key="1">
    <citation type="submission" date="2019-10" db="EMBL/GenBank/DDBJ databases">
        <title>Alkaliphilus serpentinus sp. nov. and Alkaliphilus pronyensis sp. nov., two novel anaerobic alkaliphilic species isolated from the serpentinized-hosted hydrothermal field of the Prony Bay (New Caledonia).</title>
        <authorList>
            <person name="Postec A."/>
        </authorList>
    </citation>
    <scope>NUCLEOTIDE SEQUENCE [LARGE SCALE GENOMIC DNA]</scope>
    <source>
        <strain evidence="2 3">LacT</strain>
    </source>
</reference>
<dbReference type="Proteomes" id="UP000465601">
    <property type="component" value="Unassembled WGS sequence"/>
</dbReference>
<dbReference type="AlphaFoldDB" id="A0A833MEH2"/>
<accession>A0A833MEH2</accession>
<dbReference type="OrthoDB" id="9794863at2"/>
<dbReference type="EMBL" id="WBZB01000013">
    <property type="protein sequence ID" value="KAB3531339.1"/>
    <property type="molecule type" value="Genomic_DNA"/>
</dbReference>
<sequence length="105" mass="11464">MNDKIYNLLGFAMKAGVIASGEDTCRIEIRKNRVNLVLLADDASVNSKKTFHDKTTYRKIPLRIIGTKNTLGAAIGKGSRAVVAIKDKGFANKLMELIDEEGKGL</sequence>